<dbReference type="PROSITE" id="PS51643">
    <property type="entry name" value="HD_CAS3"/>
    <property type="match status" value="1"/>
</dbReference>
<keyword evidence="8" id="KW-0067">ATP-binding</keyword>
<evidence type="ECO:0000256" key="1">
    <source>
        <dbReference type="ARBA" id="ARBA00006847"/>
    </source>
</evidence>
<keyword evidence="8" id="KW-0547">Nucleotide-binding</keyword>
<dbReference type="GO" id="GO:0004519">
    <property type="term" value="F:endonuclease activity"/>
    <property type="evidence" value="ECO:0007669"/>
    <property type="project" value="UniProtKB-KW"/>
</dbReference>
<evidence type="ECO:0000313" key="8">
    <source>
        <dbReference type="EMBL" id="SHI37328.1"/>
    </source>
</evidence>
<keyword evidence="8" id="KW-0347">Helicase</keyword>
<evidence type="ECO:0000313" key="9">
    <source>
        <dbReference type="Proteomes" id="UP000184529"/>
    </source>
</evidence>
<comment type="similarity">
    <text evidence="1">In the N-terminal section; belongs to the CRISPR-associated nuclease Cas3-HD family.</text>
</comment>
<sequence>MPVSLLAKKRAGVDVYQTLAGHTEDALIVLSRYLREHRPAVQRLVDEQYLPLTDFCQILFFALFLHDIGKATREFQERLVKEELSRELSHTFFSLPLVETDLPQEYNLLVRILVLTHHTQPFDHLYYSFELLPRVNYLTEQIKDYLQSYQDLHTRHFKDIFPLSARPVFRPPAYIAETGLRERLQGEVARLQQGVSLWGNATRTKALYCFAITLLKYCDSQASRAFHQAALTGGTVCGSLLRNVVNAHDRSSGPYHLESAFDRLALNRLPFAAATVKTAGAAARGGRFVLLLAPPGSGRITLALARAVSLGRERCREKLVWICPGQIASGFTRHQLTRFWGAEQVALVHATSYYGNDPYLWGVPPQNNYGRPNGTATNSLESIFACPVTVATLDHLVFSLVHGLRQADYILGNLMKAVVVLDGLPEPGNPAFHYTLDALALLRKMKVPHIILDTVLAPALKKYLADAGYAVEDHVAGHNNPLFELIRCQGKQPELIREYYRLGLRQVVYTPSAREATQIARKLKSALPECPVVLYHSLFTHGDRERLEREILLLERQPGPWIVIIGRDVDPTEPPGCDVVHTGGLGPTGLLRLSYPLWRRDPGPQYLEDRNNGHRGPGVLVLHSSSSRNEPESHSFNPALTQPLPVTPGYLEAILEEEYSRNKHIPTNLEEIFRACTLFGYSPREVRYAASPLVNLWQPRERLIDVIPAELWQEELLAIPAAIGERKMKVPAEWYSRHPQLFSTLDSPREKIILCHLAYDQERGLELPENG</sequence>
<dbReference type="NCBIfam" id="TIGR01596">
    <property type="entry name" value="cas3_HD"/>
    <property type="match status" value="1"/>
</dbReference>
<keyword evidence="9" id="KW-1185">Reference proteome</keyword>
<dbReference type="Proteomes" id="UP000184529">
    <property type="component" value="Unassembled WGS sequence"/>
</dbReference>
<dbReference type="CDD" id="cd09641">
    <property type="entry name" value="Cas3''_I"/>
    <property type="match status" value="1"/>
</dbReference>
<feature type="domain" description="HD Cas3-type" evidence="7">
    <location>
        <begin position="12"/>
        <end position="222"/>
    </location>
</feature>
<protein>
    <submittedName>
        <fullName evidence="8">CRISPR-associated endonuclease/helicase Cas3</fullName>
    </submittedName>
</protein>
<keyword evidence="8" id="KW-0255">Endonuclease</keyword>
<dbReference type="SUPFAM" id="SSF52540">
    <property type="entry name" value="P-loop containing nucleoside triphosphate hydrolases"/>
    <property type="match status" value="1"/>
</dbReference>
<keyword evidence="3" id="KW-0479">Metal-binding</keyword>
<evidence type="ECO:0000256" key="5">
    <source>
        <dbReference type="ARBA" id="ARBA00023118"/>
    </source>
</evidence>
<dbReference type="EMBL" id="FQZM01000003">
    <property type="protein sequence ID" value="SHI37328.1"/>
    <property type="molecule type" value="Genomic_DNA"/>
</dbReference>
<dbReference type="InterPro" id="IPR038257">
    <property type="entry name" value="CRISPR-assoc_Cas3_HD_sf"/>
</dbReference>
<evidence type="ECO:0000256" key="3">
    <source>
        <dbReference type="ARBA" id="ARBA00022723"/>
    </source>
</evidence>
<reference evidence="9" key="1">
    <citation type="submission" date="2016-11" db="EMBL/GenBank/DDBJ databases">
        <authorList>
            <person name="Varghese N."/>
            <person name="Submissions S."/>
        </authorList>
    </citation>
    <scope>NUCLEOTIDE SEQUENCE [LARGE SCALE GENOMIC DNA]</scope>
    <source>
        <strain evidence="9">DSM 16057</strain>
    </source>
</reference>
<name>A0A1M6ALW9_9FIRM</name>
<keyword evidence="8" id="KW-0540">Nuclease</keyword>
<gene>
    <name evidence="8" type="ORF">SAMN02745219_00191</name>
</gene>
<dbReference type="GO" id="GO:0004386">
    <property type="term" value="F:helicase activity"/>
    <property type="evidence" value="ECO:0007669"/>
    <property type="project" value="UniProtKB-KW"/>
</dbReference>
<keyword evidence="5" id="KW-0051">Antiviral defense</keyword>
<dbReference type="RefSeq" id="WP_072866883.1">
    <property type="nucleotide sequence ID" value="NZ_FQZM01000003.1"/>
</dbReference>
<evidence type="ECO:0000256" key="6">
    <source>
        <dbReference type="SAM" id="MobiDB-lite"/>
    </source>
</evidence>
<proteinExistence type="inferred from homology"/>
<evidence type="ECO:0000256" key="2">
    <source>
        <dbReference type="ARBA" id="ARBA00009046"/>
    </source>
</evidence>
<dbReference type="GO" id="GO:0016787">
    <property type="term" value="F:hydrolase activity"/>
    <property type="evidence" value="ECO:0007669"/>
    <property type="project" value="UniProtKB-KW"/>
</dbReference>
<organism evidence="8 9">
    <name type="scientific">Desulfofundulus thermosubterraneus DSM 16057</name>
    <dbReference type="NCBI Taxonomy" id="1121432"/>
    <lineage>
        <taxon>Bacteria</taxon>
        <taxon>Bacillati</taxon>
        <taxon>Bacillota</taxon>
        <taxon>Clostridia</taxon>
        <taxon>Eubacteriales</taxon>
        <taxon>Peptococcaceae</taxon>
        <taxon>Desulfofundulus</taxon>
    </lineage>
</organism>
<keyword evidence="4" id="KW-0378">Hydrolase</keyword>
<dbReference type="InterPro" id="IPR027417">
    <property type="entry name" value="P-loop_NTPase"/>
</dbReference>
<feature type="region of interest" description="Disordered" evidence="6">
    <location>
        <begin position="607"/>
        <end position="641"/>
    </location>
</feature>
<dbReference type="GO" id="GO:0051607">
    <property type="term" value="P:defense response to virus"/>
    <property type="evidence" value="ECO:0007669"/>
    <property type="project" value="UniProtKB-KW"/>
</dbReference>
<dbReference type="InterPro" id="IPR006483">
    <property type="entry name" value="CRISPR-assoc_Cas3_HD"/>
</dbReference>
<dbReference type="STRING" id="1121432.SAMN02745219_00191"/>
<accession>A0A1M6ALW9</accession>
<evidence type="ECO:0000256" key="4">
    <source>
        <dbReference type="ARBA" id="ARBA00022801"/>
    </source>
</evidence>
<dbReference type="OrthoDB" id="9810236at2"/>
<dbReference type="Pfam" id="PF18019">
    <property type="entry name" value="Cas3_HD"/>
    <property type="match status" value="1"/>
</dbReference>
<dbReference type="AlphaFoldDB" id="A0A1M6ALW9"/>
<evidence type="ECO:0000259" key="7">
    <source>
        <dbReference type="PROSITE" id="PS51643"/>
    </source>
</evidence>
<dbReference type="Gene3D" id="1.10.3210.30">
    <property type="match status" value="1"/>
</dbReference>
<comment type="similarity">
    <text evidence="2">In the central section; belongs to the CRISPR-associated helicase Cas3 family.</text>
</comment>
<dbReference type="GO" id="GO:0046872">
    <property type="term" value="F:metal ion binding"/>
    <property type="evidence" value="ECO:0007669"/>
    <property type="project" value="UniProtKB-KW"/>
</dbReference>